<feature type="region of interest" description="Disordered" evidence="1">
    <location>
        <begin position="301"/>
        <end position="329"/>
    </location>
</feature>
<evidence type="ECO:0000256" key="1">
    <source>
        <dbReference type="SAM" id="MobiDB-lite"/>
    </source>
</evidence>
<evidence type="ECO:0000256" key="2">
    <source>
        <dbReference type="SAM" id="Phobius"/>
    </source>
</evidence>
<feature type="transmembrane region" description="Helical" evidence="2">
    <location>
        <begin position="620"/>
        <end position="641"/>
    </location>
</feature>
<feature type="region of interest" description="Disordered" evidence="1">
    <location>
        <begin position="1"/>
        <end position="24"/>
    </location>
</feature>
<feature type="transmembrane region" description="Helical" evidence="2">
    <location>
        <begin position="711"/>
        <end position="734"/>
    </location>
</feature>
<keyword evidence="2" id="KW-1133">Transmembrane helix</keyword>
<dbReference type="PANTHER" id="PTHR37544">
    <property type="entry name" value="SPRAY-RELATED"/>
    <property type="match status" value="1"/>
</dbReference>
<feature type="region of interest" description="Disordered" evidence="1">
    <location>
        <begin position="582"/>
        <end position="602"/>
    </location>
</feature>
<feature type="transmembrane region" description="Helical" evidence="2">
    <location>
        <begin position="386"/>
        <end position="408"/>
    </location>
</feature>
<dbReference type="PANTHER" id="PTHR37544:SF3">
    <property type="entry name" value="SPRAY"/>
    <property type="match status" value="1"/>
</dbReference>
<dbReference type="AlphaFoldDB" id="A0A9P5D325"/>
<feature type="transmembrane region" description="Helical" evidence="2">
    <location>
        <begin position="344"/>
        <end position="365"/>
    </location>
</feature>
<organism evidence="3 4">
    <name type="scientific">Geosmithia morbida</name>
    <dbReference type="NCBI Taxonomy" id="1094350"/>
    <lineage>
        <taxon>Eukaryota</taxon>
        <taxon>Fungi</taxon>
        <taxon>Dikarya</taxon>
        <taxon>Ascomycota</taxon>
        <taxon>Pezizomycotina</taxon>
        <taxon>Sordariomycetes</taxon>
        <taxon>Hypocreomycetidae</taxon>
        <taxon>Hypocreales</taxon>
        <taxon>Bionectriaceae</taxon>
        <taxon>Geosmithia</taxon>
    </lineage>
</organism>
<dbReference type="EMBL" id="JAANYQ010000002">
    <property type="protein sequence ID" value="KAF4125733.1"/>
    <property type="molecule type" value="Genomic_DNA"/>
</dbReference>
<gene>
    <name evidence="3" type="ORF">GMORB2_0977</name>
</gene>
<dbReference type="InterPro" id="IPR021840">
    <property type="entry name" value="DUF3433"/>
</dbReference>
<accession>A0A9P5D325</accession>
<dbReference type="RefSeq" id="XP_035324385.1">
    <property type="nucleotide sequence ID" value="XM_035462961.1"/>
</dbReference>
<feature type="compositionally biased region" description="Basic and acidic residues" evidence="1">
    <location>
        <begin position="749"/>
        <end position="762"/>
    </location>
</feature>
<evidence type="ECO:0000313" key="4">
    <source>
        <dbReference type="Proteomes" id="UP000749293"/>
    </source>
</evidence>
<feature type="region of interest" description="Disordered" evidence="1">
    <location>
        <begin position="749"/>
        <end position="772"/>
    </location>
</feature>
<sequence length="912" mass="100111">MAHPSDAAKEPFMQSDHQRQRLNHQASNVSALTIVTASLYDGPAEQQSRLHARESLVSLDSRLTYAGNDDDGNYTRQGVPSSWTVSFPYPGAPTTCSRVPPSPGVGDGKRSLPARALSRVGRRASSRRHSLRHRPTQEAIDEEEYDLSLLASAEPVDGAYETIREQDEHDDQVPSTPTVFDVGNALGPMGAQDNEFLRKLWEQESSGHLTGGIGQGFRAESRLRDADILSSPTAVQRSLSRSFSRHLSAGDRVGRRQVISSIGQEEANRRGEVIEVMHEGTGTPAAAAAESIADLSTLGGPDHIVPDEARSRSRTVSTGGPSPNRSSTELFYPQPNWKPVSMRWPYLLLLVVLSVGLGAMQELLFRTYDGDRPLVRFVSPGDVEPGTYFLVKFGPTIAAVFFGVLWQFTDFEVRRFEAYYQMSRPGGALAAESINVDYMTSFSLLRPVGALRVGHYAVALSSLATTLAASLVPTFAAASLVLTPDRHQRAADLDRVKEIRISGVFSRLLTSTLCVCAASGAGLLWLLQRRRSGLAGDVRGIAGLASMAVVSHMLMDFRDLDTANPEDVHHRLKGHRYILRNSSLAPDDENPPSTAERNKYTESHLPGNPHPLMLRPAGGLPFIASLLAFMGFIPLFLFTAADVVTDKASWVVTALAVALKLAWGSLETAVRMMEPYYILSRRHAPSKTLTLDYTALPFGYMPMRALFNGHVLVFLVGFGTVMAEFLTILVTGLASVDGRDFLMSQDELHSHADQQRRTRDGDGDGGTAVGRRDHADEDLDIVGSGQETLQSFYVSFGLAMFILLYMTGVATTVFLRRRHPFLPRQPNTIASVLAFIHQSKMLYSFVGTAKISRRELVQRLAAQEATYGLGWFIGRDGQVHCGVDREELRSDYKHGVDVSMGVQPWTSKWDQL</sequence>
<evidence type="ECO:0000313" key="3">
    <source>
        <dbReference type="EMBL" id="KAF4125733.1"/>
    </source>
</evidence>
<keyword evidence="2" id="KW-0472">Membrane</keyword>
<evidence type="ECO:0008006" key="5">
    <source>
        <dbReference type="Google" id="ProtNLM"/>
    </source>
</evidence>
<feature type="compositionally biased region" description="Polar residues" evidence="1">
    <location>
        <begin position="314"/>
        <end position="329"/>
    </location>
</feature>
<protein>
    <recommendedName>
        <fullName evidence="5">Spray</fullName>
    </recommendedName>
</protein>
<dbReference type="Pfam" id="PF11915">
    <property type="entry name" value="DUF3433"/>
    <property type="match status" value="2"/>
</dbReference>
<keyword evidence="2" id="KW-0812">Transmembrane</keyword>
<feature type="compositionally biased region" description="Basic residues" evidence="1">
    <location>
        <begin position="120"/>
        <end position="134"/>
    </location>
</feature>
<proteinExistence type="predicted"/>
<feature type="transmembrane region" description="Helical" evidence="2">
    <location>
        <begin position="792"/>
        <end position="815"/>
    </location>
</feature>
<name>A0A9P5D325_9HYPO</name>
<dbReference type="OrthoDB" id="3248909at2759"/>
<dbReference type="GeneID" id="55967207"/>
<dbReference type="Proteomes" id="UP000749293">
    <property type="component" value="Unassembled WGS sequence"/>
</dbReference>
<feature type="region of interest" description="Disordered" evidence="1">
    <location>
        <begin position="94"/>
        <end position="142"/>
    </location>
</feature>
<keyword evidence="4" id="KW-1185">Reference proteome</keyword>
<feature type="transmembrane region" description="Helical" evidence="2">
    <location>
        <begin position="456"/>
        <end position="483"/>
    </location>
</feature>
<feature type="transmembrane region" description="Helical" evidence="2">
    <location>
        <begin position="504"/>
        <end position="526"/>
    </location>
</feature>
<reference evidence="3" key="1">
    <citation type="submission" date="2020-03" db="EMBL/GenBank/DDBJ databases">
        <title>Site-based positive gene gene selection in Geosmithia morbida across the United States reveals a broad range of putative effectors and factors for local host and environmental adapation.</title>
        <authorList>
            <person name="Onufrak A."/>
            <person name="Murdoch R.W."/>
            <person name="Gazis R."/>
            <person name="Huff M."/>
            <person name="Staton M."/>
            <person name="Klingeman W."/>
            <person name="Hadziabdic D."/>
        </authorList>
    </citation>
    <scope>NUCLEOTIDE SEQUENCE</scope>
    <source>
        <strain evidence="3">1262</strain>
    </source>
</reference>
<comment type="caution">
    <text evidence="3">The sequence shown here is derived from an EMBL/GenBank/DDBJ whole genome shotgun (WGS) entry which is preliminary data.</text>
</comment>